<evidence type="ECO:0000256" key="3">
    <source>
        <dbReference type="ARBA" id="ARBA00022723"/>
    </source>
</evidence>
<dbReference type="PROSITE" id="PS51318">
    <property type="entry name" value="TAT"/>
    <property type="match status" value="1"/>
</dbReference>
<evidence type="ECO:0000256" key="5">
    <source>
        <dbReference type="ARBA" id="ARBA00022833"/>
    </source>
</evidence>
<dbReference type="CDD" id="cd12797">
    <property type="entry name" value="M23_peptidase"/>
    <property type="match status" value="1"/>
</dbReference>
<keyword evidence="4" id="KW-0378">Hydrolase</keyword>
<keyword evidence="5" id="KW-0862">Zinc</keyword>
<keyword evidence="9" id="KW-0732">Signal</keyword>
<dbReference type="InterPro" id="IPR016047">
    <property type="entry name" value="M23ase_b-sheet_dom"/>
</dbReference>
<gene>
    <name evidence="11" type="ORF">GCM10009843_12720</name>
</gene>
<dbReference type="Pfam" id="PF01551">
    <property type="entry name" value="Peptidase_M23"/>
    <property type="match status" value="1"/>
</dbReference>
<evidence type="ECO:0000259" key="10">
    <source>
        <dbReference type="Pfam" id="PF01551"/>
    </source>
</evidence>
<accession>A0ABP5JP06</accession>
<dbReference type="EMBL" id="BAAAQQ010000004">
    <property type="protein sequence ID" value="GAA2119783.1"/>
    <property type="molecule type" value="Genomic_DNA"/>
</dbReference>
<keyword evidence="6" id="KW-0482">Metalloprotease</keyword>
<dbReference type="Gene3D" id="2.70.70.10">
    <property type="entry name" value="Glucose Permease (Domain IIA)"/>
    <property type="match status" value="1"/>
</dbReference>
<dbReference type="Proteomes" id="UP001500575">
    <property type="component" value="Unassembled WGS sequence"/>
</dbReference>
<keyword evidence="2" id="KW-0645">Protease</keyword>
<proteinExistence type="predicted"/>
<dbReference type="RefSeq" id="WP_344302832.1">
    <property type="nucleotide sequence ID" value="NZ_BAAAQQ010000004.1"/>
</dbReference>
<comment type="cofactor">
    <cofactor evidence="1">
        <name>Zn(2+)</name>
        <dbReference type="ChEBI" id="CHEBI:29105"/>
    </cofactor>
</comment>
<feature type="coiled-coil region" evidence="7">
    <location>
        <begin position="223"/>
        <end position="289"/>
    </location>
</feature>
<dbReference type="InterPro" id="IPR011055">
    <property type="entry name" value="Dup_hybrid_motif"/>
</dbReference>
<evidence type="ECO:0000256" key="9">
    <source>
        <dbReference type="SAM" id="SignalP"/>
    </source>
</evidence>
<organism evidence="11 12">
    <name type="scientific">Nocardioides bigeumensis</name>
    <dbReference type="NCBI Taxonomy" id="433657"/>
    <lineage>
        <taxon>Bacteria</taxon>
        <taxon>Bacillati</taxon>
        <taxon>Actinomycetota</taxon>
        <taxon>Actinomycetes</taxon>
        <taxon>Propionibacteriales</taxon>
        <taxon>Nocardioidaceae</taxon>
        <taxon>Nocardioides</taxon>
    </lineage>
</organism>
<evidence type="ECO:0000256" key="2">
    <source>
        <dbReference type="ARBA" id="ARBA00022670"/>
    </source>
</evidence>
<feature type="domain" description="M23ase beta-sheet core" evidence="10">
    <location>
        <begin position="341"/>
        <end position="439"/>
    </location>
</feature>
<feature type="region of interest" description="Disordered" evidence="8">
    <location>
        <begin position="300"/>
        <end position="319"/>
    </location>
</feature>
<evidence type="ECO:0000256" key="7">
    <source>
        <dbReference type="SAM" id="Coils"/>
    </source>
</evidence>
<evidence type="ECO:0000256" key="6">
    <source>
        <dbReference type="ARBA" id="ARBA00023049"/>
    </source>
</evidence>
<keyword evidence="12" id="KW-1185">Reference proteome</keyword>
<evidence type="ECO:0000313" key="12">
    <source>
        <dbReference type="Proteomes" id="UP001500575"/>
    </source>
</evidence>
<sequence length="443" mass="48329">MRTFPRAVRRRVGVTALAVALAAGVAAVPTAQAQLSAASFSAGDKADRLKKQKKQAEQDVDHAHEEFEFSSKKVVSAHLALESARADLSAARSHLDDTRDRLVDAQAKDLEMKAALVDAQTELDHAELSHDVGEVEVSHQKAEVAELIADIYREGDPDLNAFSSLLNAESPADLVRGDEGRRVVVGTQTQAYDDLSAAELLLAVREDEVSAARDDVAKKAEDAAEQVKVVEGLEREAETAKDDVVRLVSERKSAKEEAQRLKKWDRFQWRKAQRDQARIEAQLKELARKARLRALRKAQERARANQTAPGNTGGFLNRPVPGPVTSSFGMRIHPIYGYYGLHDGTDFGVACGEPMYAAADGRVVAEYYQTAYGNRLVVNHGFQQGVGLATIYNHAASYTVSVGDSVARGQVIGYVGDTGWSTGCHLHFTVMVNGRAVDPMNWL</sequence>
<dbReference type="PANTHER" id="PTHR21666">
    <property type="entry name" value="PEPTIDASE-RELATED"/>
    <property type="match status" value="1"/>
</dbReference>
<dbReference type="InterPro" id="IPR050570">
    <property type="entry name" value="Cell_wall_metabolism_enzyme"/>
</dbReference>
<dbReference type="InterPro" id="IPR006311">
    <property type="entry name" value="TAT_signal"/>
</dbReference>
<evidence type="ECO:0000256" key="1">
    <source>
        <dbReference type="ARBA" id="ARBA00001947"/>
    </source>
</evidence>
<evidence type="ECO:0000313" key="11">
    <source>
        <dbReference type="EMBL" id="GAA2119783.1"/>
    </source>
</evidence>
<feature type="signal peptide" evidence="9">
    <location>
        <begin position="1"/>
        <end position="33"/>
    </location>
</feature>
<feature type="coiled-coil region" evidence="7">
    <location>
        <begin position="46"/>
        <end position="108"/>
    </location>
</feature>
<protein>
    <submittedName>
        <fullName evidence="11">M23 family metallopeptidase</fullName>
    </submittedName>
</protein>
<dbReference type="PANTHER" id="PTHR21666:SF288">
    <property type="entry name" value="CELL DIVISION PROTEIN YTFB"/>
    <property type="match status" value="1"/>
</dbReference>
<reference evidence="12" key="1">
    <citation type="journal article" date="2019" name="Int. J. Syst. Evol. Microbiol.">
        <title>The Global Catalogue of Microorganisms (GCM) 10K type strain sequencing project: providing services to taxonomists for standard genome sequencing and annotation.</title>
        <authorList>
            <consortium name="The Broad Institute Genomics Platform"/>
            <consortium name="The Broad Institute Genome Sequencing Center for Infectious Disease"/>
            <person name="Wu L."/>
            <person name="Ma J."/>
        </authorList>
    </citation>
    <scope>NUCLEOTIDE SEQUENCE [LARGE SCALE GENOMIC DNA]</scope>
    <source>
        <strain evidence="12">JCM 16021</strain>
    </source>
</reference>
<feature type="chain" id="PRO_5045629658" evidence="9">
    <location>
        <begin position="34"/>
        <end position="443"/>
    </location>
</feature>
<evidence type="ECO:0000256" key="8">
    <source>
        <dbReference type="SAM" id="MobiDB-lite"/>
    </source>
</evidence>
<evidence type="ECO:0000256" key="4">
    <source>
        <dbReference type="ARBA" id="ARBA00022801"/>
    </source>
</evidence>
<keyword evidence="7" id="KW-0175">Coiled coil</keyword>
<dbReference type="SUPFAM" id="SSF51261">
    <property type="entry name" value="Duplicated hybrid motif"/>
    <property type="match status" value="1"/>
</dbReference>
<keyword evidence="3" id="KW-0479">Metal-binding</keyword>
<comment type="caution">
    <text evidence="11">The sequence shown here is derived from an EMBL/GenBank/DDBJ whole genome shotgun (WGS) entry which is preliminary data.</text>
</comment>
<name>A0ABP5JP06_9ACTN</name>